<dbReference type="Gene3D" id="3.40.50.720">
    <property type="entry name" value="NAD(P)-binding Rossmann-like Domain"/>
    <property type="match status" value="1"/>
</dbReference>
<evidence type="ECO:0000259" key="5">
    <source>
        <dbReference type="SMART" id="SM00822"/>
    </source>
</evidence>
<dbReference type="AlphaFoldDB" id="A0A316YN99"/>
<dbReference type="PROSITE" id="PS00061">
    <property type="entry name" value="ADH_SHORT"/>
    <property type="match status" value="1"/>
</dbReference>
<dbReference type="PANTHER" id="PTHR44169">
    <property type="entry name" value="NADPH-DEPENDENT 1-ACYLDIHYDROXYACETONE PHOSPHATE REDUCTASE"/>
    <property type="match status" value="1"/>
</dbReference>
<dbReference type="PRINTS" id="PR00080">
    <property type="entry name" value="SDRFAMILY"/>
</dbReference>
<dbReference type="Pfam" id="PF00106">
    <property type="entry name" value="adh_short"/>
    <property type="match status" value="1"/>
</dbReference>
<dbReference type="GeneID" id="37043822"/>
<dbReference type="GO" id="GO:0000140">
    <property type="term" value="F:acylglycerone-phosphate reductase (NADP+) activity"/>
    <property type="evidence" value="ECO:0007669"/>
    <property type="project" value="TreeGrafter"/>
</dbReference>
<proteinExistence type="inferred from homology"/>
<evidence type="ECO:0000313" key="6">
    <source>
        <dbReference type="EMBL" id="PWN91020.1"/>
    </source>
</evidence>
<dbReference type="PANTHER" id="PTHR44169:SF6">
    <property type="entry name" value="NADPH-DEPENDENT 1-ACYLDIHYDROXYACETONE PHOSPHATE REDUCTASE"/>
    <property type="match status" value="1"/>
</dbReference>
<evidence type="ECO:0000256" key="1">
    <source>
        <dbReference type="ARBA" id="ARBA00006484"/>
    </source>
</evidence>
<accession>A0A316YN99</accession>
<dbReference type="GO" id="GO:0006654">
    <property type="term" value="P:phosphatidic acid biosynthetic process"/>
    <property type="evidence" value="ECO:0007669"/>
    <property type="project" value="TreeGrafter"/>
</dbReference>
<dbReference type="EMBL" id="KZ819636">
    <property type="protein sequence ID" value="PWN91020.1"/>
    <property type="molecule type" value="Genomic_DNA"/>
</dbReference>
<dbReference type="GO" id="GO:0019433">
    <property type="term" value="P:triglyceride catabolic process"/>
    <property type="evidence" value="ECO:0007669"/>
    <property type="project" value="TreeGrafter"/>
</dbReference>
<reference evidence="6 7" key="1">
    <citation type="journal article" date="2018" name="Mol. Biol. Evol.">
        <title>Broad Genomic Sampling Reveals a Smut Pathogenic Ancestry of the Fungal Clade Ustilaginomycotina.</title>
        <authorList>
            <person name="Kijpornyongpan T."/>
            <person name="Mondo S.J."/>
            <person name="Barry K."/>
            <person name="Sandor L."/>
            <person name="Lee J."/>
            <person name="Lipzen A."/>
            <person name="Pangilinan J."/>
            <person name="LaButti K."/>
            <person name="Hainaut M."/>
            <person name="Henrissat B."/>
            <person name="Grigoriev I.V."/>
            <person name="Spatafora J.W."/>
            <person name="Aime M.C."/>
        </authorList>
    </citation>
    <scope>NUCLEOTIDE SEQUENCE [LARGE SCALE GENOMIC DNA]</scope>
    <source>
        <strain evidence="6 7">MCA 4198</strain>
    </source>
</reference>
<dbReference type="OrthoDB" id="2102561at2759"/>
<dbReference type="InterPro" id="IPR036291">
    <property type="entry name" value="NAD(P)-bd_dom_sf"/>
</dbReference>
<evidence type="ECO:0000256" key="3">
    <source>
        <dbReference type="ARBA" id="ARBA00023002"/>
    </source>
</evidence>
<feature type="domain" description="Ketoreductase" evidence="5">
    <location>
        <begin position="11"/>
        <end position="205"/>
    </location>
</feature>
<dbReference type="GO" id="GO:0005783">
    <property type="term" value="C:endoplasmic reticulum"/>
    <property type="evidence" value="ECO:0007669"/>
    <property type="project" value="TreeGrafter"/>
</dbReference>
<keyword evidence="3" id="KW-0560">Oxidoreductase</keyword>
<evidence type="ECO:0000256" key="2">
    <source>
        <dbReference type="ARBA" id="ARBA00022857"/>
    </source>
</evidence>
<gene>
    <name evidence="6" type="ORF">FA10DRAFT_267439</name>
</gene>
<sequence length="326" mass="34979">MPSPMPADKRKVVLITGCSSGIGRALALEFGRASSLKPSLRAKGAPGEASYRVFACARKLEALRELPPEIERVRIDVCDDASVQAAVKTVIDEAGHIDVLINNAGVNTAVGPSSEVPLEKFHSTFDANFFGLIRVTQAVLAHMTPRRSGTIVNIGSTAAYANIPFGSAYCASKAAVHSFSDALRSEVAPLGIRVLVVAPGAIKSSFGDNSTGNLVLPAKGSAYDNDAARAIIRYRAVYSQTGRNTPAETTARVIRREVDKSYVRTHHSLLARLLVVPWLLSLVFGGPRAYLTTGARSPLALLLFYLPTSLRDRAVAMYFSLDKLRQ</sequence>
<evidence type="ECO:0000256" key="4">
    <source>
        <dbReference type="RuleBase" id="RU000363"/>
    </source>
</evidence>
<keyword evidence="7" id="KW-1185">Reference proteome</keyword>
<evidence type="ECO:0000313" key="7">
    <source>
        <dbReference type="Proteomes" id="UP000245768"/>
    </source>
</evidence>
<dbReference type="InterPro" id="IPR002347">
    <property type="entry name" value="SDR_fam"/>
</dbReference>
<dbReference type="GO" id="GO:0005811">
    <property type="term" value="C:lipid droplet"/>
    <property type="evidence" value="ECO:0007669"/>
    <property type="project" value="TreeGrafter"/>
</dbReference>
<name>A0A316YN99_9BASI</name>
<dbReference type="GO" id="GO:0004806">
    <property type="term" value="F:triacylglycerol lipase activity"/>
    <property type="evidence" value="ECO:0007669"/>
    <property type="project" value="TreeGrafter"/>
</dbReference>
<dbReference type="PRINTS" id="PR00081">
    <property type="entry name" value="GDHRDH"/>
</dbReference>
<dbReference type="SUPFAM" id="SSF51735">
    <property type="entry name" value="NAD(P)-binding Rossmann-fold domains"/>
    <property type="match status" value="1"/>
</dbReference>
<dbReference type="RefSeq" id="XP_025378218.1">
    <property type="nucleotide sequence ID" value="XM_025521906.1"/>
</dbReference>
<comment type="similarity">
    <text evidence="1 4">Belongs to the short-chain dehydrogenases/reductases (SDR) family.</text>
</comment>
<dbReference type="FunCoup" id="A0A316YN99">
    <property type="interactions" value="85"/>
</dbReference>
<dbReference type="CDD" id="cd05374">
    <property type="entry name" value="17beta-HSD-like_SDR_c"/>
    <property type="match status" value="1"/>
</dbReference>
<dbReference type="InterPro" id="IPR020904">
    <property type="entry name" value="Sc_DH/Rdtase_CS"/>
</dbReference>
<protein>
    <submittedName>
        <fullName evidence="6">NAD(P)-binding protein</fullName>
    </submittedName>
</protein>
<dbReference type="InParanoid" id="A0A316YN99"/>
<keyword evidence="2" id="KW-0521">NADP</keyword>
<dbReference type="STRING" id="215250.A0A316YN99"/>
<organism evidence="6 7">
    <name type="scientific">Acaromyces ingoldii</name>
    <dbReference type="NCBI Taxonomy" id="215250"/>
    <lineage>
        <taxon>Eukaryota</taxon>
        <taxon>Fungi</taxon>
        <taxon>Dikarya</taxon>
        <taxon>Basidiomycota</taxon>
        <taxon>Ustilaginomycotina</taxon>
        <taxon>Exobasidiomycetes</taxon>
        <taxon>Exobasidiales</taxon>
        <taxon>Cryptobasidiaceae</taxon>
        <taxon>Acaromyces</taxon>
    </lineage>
</organism>
<dbReference type="InterPro" id="IPR057326">
    <property type="entry name" value="KR_dom"/>
</dbReference>
<dbReference type="SMART" id="SM00822">
    <property type="entry name" value="PKS_KR"/>
    <property type="match status" value="1"/>
</dbReference>
<dbReference type="Proteomes" id="UP000245768">
    <property type="component" value="Unassembled WGS sequence"/>
</dbReference>